<name>A0ABP8NMX3_9BACT</name>
<evidence type="ECO:0000313" key="1">
    <source>
        <dbReference type="EMBL" id="GAA4469532.1"/>
    </source>
</evidence>
<dbReference type="Proteomes" id="UP001500067">
    <property type="component" value="Unassembled WGS sequence"/>
</dbReference>
<proteinExistence type="predicted"/>
<dbReference type="EMBL" id="BAABFA010000024">
    <property type="protein sequence ID" value="GAA4469532.1"/>
    <property type="molecule type" value="Genomic_DNA"/>
</dbReference>
<keyword evidence="2" id="KW-1185">Reference proteome</keyword>
<comment type="caution">
    <text evidence="1">The sequence shown here is derived from an EMBL/GenBank/DDBJ whole genome shotgun (WGS) entry which is preliminary data.</text>
</comment>
<organism evidence="1 2">
    <name type="scientific">Nemorincola caseinilytica</name>
    <dbReference type="NCBI Taxonomy" id="2054315"/>
    <lineage>
        <taxon>Bacteria</taxon>
        <taxon>Pseudomonadati</taxon>
        <taxon>Bacteroidota</taxon>
        <taxon>Chitinophagia</taxon>
        <taxon>Chitinophagales</taxon>
        <taxon>Chitinophagaceae</taxon>
        <taxon>Nemorincola</taxon>
    </lineage>
</organism>
<gene>
    <name evidence="1" type="ORF">GCM10023093_29130</name>
</gene>
<evidence type="ECO:0000313" key="2">
    <source>
        <dbReference type="Proteomes" id="UP001500067"/>
    </source>
</evidence>
<evidence type="ECO:0008006" key="3">
    <source>
        <dbReference type="Google" id="ProtNLM"/>
    </source>
</evidence>
<reference evidence="2" key="1">
    <citation type="journal article" date="2019" name="Int. J. Syst. Evol. Microbiol.">
        <title>The Global Catalogue of Microorganisms (GCM) 10K type strain sequencing project: providing services to taxonomists for standard genome sequencing and annotation.</title>
        <authorList>
            <consortium name="The Broad Institute Genomics Platform"/>
            <consortium name="The Broad Institute Genome Sequencing Center for Infectious Disease"/>
            <person name="Wu L."/>
            <person name="Ma J."/>
        </authorList>
    </citation>
    <scope>NUCLEOTIDE SEQUENCE [LARGE SCALE GENOMIC DNA]</scope>
    <source>
        <strain evidence="2">JCM 32105</strain>
    </source>
</reference>
<accession>A0ABP8NMX3</accession>
<sequence>MLTLLFAVMCSMHALAQKGDISPQDAAKVDKAWRAFLGGLQKRDTAQLRSMSLPRIECVPCQDRIQGRLEYRVGLDTFLTHLNSWPPDRWNAIMTRKYWVNTIVTSHTPPGIIDTRKHFLIYELAFVTTEPNVVAPGHEGVSHLFQFIDIDGTLRFYGMATVP</sequence>
<protein>
    <recommendedName>
        <fullName evidence="3">SnoaL-like domain-containing protein</fullName>
    </recommendedName>
</protein>